<dbReference type="SUPFAM" id="SSF53681">
    <property type="entry name" value="Aspartate/glutamate racemase"/>
    <property type="match status" value="2"/>
</dbReference>
<evidence type="ECO:0000256" key="5">
    <source>
        <dbReference type="ARBA" id="ARBA00023235"/>
    </source>
</evidence>
<dbReference type="PANTHER" id="PTHR21198:SF2">
    <property type="entry name" value="GLUTAMATE RACEMASE"/>
    <property type="match status" value="1"/>
</dbReference>
<comment type="pathway">
    <text evidence="7">Cell wall biogenesis; peptidoglycan biosynthesis.</text>
</comment>
<dbReference type="GO" id="GO:0071555">
    <property type="term" value="P:cell wall organization"/>
    <property type="evidence" value="ECO:0007669"/>
    <property type="project" value="UniProtKB-KW"/>
</dbReference>
<dbReference type="RefSeq" id="WP_084577321.1">
    <property type="nucleotide sequence ID" value="NZ_CP155572.1"/>
</dbReference>
<dbReference type="EC" id="5.1.1.3" evidence="2 7"/>
<dbReference type="InterPro" id="IPR004391">
    <property type="entry name" value="Glu_race"/>
</dbReference>
<dbReference type="OrthoDB" id="9801055at2"/>
<comment type="function">
    <text evidence="7">Provides the (R)-glutamate required for cell wall biosynthesis.</text>
</comment>
<evidence type="ECO:0000256" key="6">
    <source>
        <dbReference type="ARBA" id="ARBA00023316"/>
    </source>
</evidence>
<gene>
    <name evidence="7" type="primary">murI</name>
    <name evidence="8" type="ORF">SAMN04488500_11851</name>
</gene>
<dbReference type="HAMAP" id="MF_00258">
    <property type="entry name" value="Glu_racemase"/>
    <property type="match status" value="1"/>
</dbReference>
<keyword evidence="5 7" id="KW-0413">Isomerase</keyword>
<evidence type="ECO:0000313" key="8">
    <source>
        <dbReference type="EMBL" id="SMD00892.1"/>
    </source>
</evidence>
<keyword evidence="9" id="KW-1185">Reference proteome</keyword>
<dbReference type="Pfam" id="PF01177">
    <property type="entry name" value="Asp_Glu_race"/>
    <property type="match status" value="1"/>
</dbReference>
<feature type="active site" description="Proton donor/acceptor" evidence="7">
    <location>
        <position position="184"/>
    </location>
</feature>
<name>A0A1W2DV10_9FIRM</name>
<organism evidence="8 9">
    <name type="scientific">Sporomusa malonica</name>
    <dbReference type="NCBI Taxonomy" id="112901"/>
    <lineage>
        <taxon>Bacteria</taxon>
        <taxon>Bacillati</taxon>
        <taxon>Bacillota</taxon>
        <taxon>Negativicutes</taxon>
        <taxon>Selenomonadales</taxon>
        <taxon>Sporomusaceae</taxon>
        <taxon>Sporomusa</taxon>
    </lineage>
</organism>
<dbReference type="EMBL" id="FWXI01000018">
    <property type="protein sequence ID" value="SMD00892.1"/>
    <property type="molecule type" value="Genomic_DNA"/>
</dbReference>
<dbReference type="Proteomes" id="UP000192738">
    <property type="component" value="Unassembled WGS sequence"/>
</dbReference>
<dbReference type="InterPro" id="IPR001920">
    <property type="entry name" value="Asp/Glu_race"/>
</dbReference>
<evidence type="ECO:0000256" key="3">
    <source>
        <dbReference type="ARBA" id="ARBA00022960"/>
    </source>
</evidence>
<dbReference type="GO" id="GO:0008881">
    <property type="term" value="F:glutamate racemase activity"/>
    <property type="evidence" value="ECO:0007669"/>
    <property type="project" value="UniProtKB-UniRule"/>
</dbReference>
<keyword evidence="4 7" id="KW-0573">Peptidoglycan synthesis</keyword>
<dbReference type="NCBIfam" id="TIGR00067">
    <property type="entry name" value="glut_race"/>
    <property type="match status" value="1"/>
</dbReference>
<dbReference type="PROSITE" id="PS00924">
    <property type="entry name" value="ASP_GLU_RACEMASE_2"/>
    <property type="match status" value="1"/>
</dbReference>
<accession>A0A1W2DV10</accession>
<dbReference type="GO" id="GO:0009252">
    <property type="term" value="P:peptidoglycan biosynthetic process"/>
    <property type="evidence" value="ECO:0007669"/>
    <property type="project" value="UniProtKB-UniRule"/>
</dbReference>
<evidence type="ECO:0000313" key="9">
    <source>
        <dbReference type="Proteomes" id="UP000192738"/>
    </source>
</evidence>
<dbReference type="GO" id="GO:0008360">
    <property type="term" value="P:regulation of cell shape"/>
    <property type="evidence" value="ECO:0007669"/>
    <property type="project" value="UniProtKB-KW"/>
</dbReference>
<comment type="catalytic activity">
    <reaction evidence="1 7">
        <text>L-glutamate = D-glutamate</text>
        <dbReference type="Rhea" id="RHEA:12813"/>
        <dbReference type="ChEBI" id="CHEBI:29985"/>
        <dbReference type="ChEBI" id="CHEBI:29986"/>
        <dbReference type="EC" id="5.1.1.3"/>
    </reaction>
</comment>
<dbReference type="InterPro" id="IPR033134">
    <property type="entry name" value="Asp/Glu_racemase_AS_2"/>
</dbReference>
<dbReference type="UniPathway" id="UPA00219"/>
<protein>
    <recommendedName>
        <fullName evidence="2 7">Glutamate racemase</fullName>
        <ecNumber evidence="2 7">5.1.1.3</ecNumber>
    </recommendedName>
</protein>
<dbReference type="AlphaFoldDB" id="A0A1W2DV10"/>
<feature type="binding site" evidence="7">
    <location>
        <begin position="185"/>
        <end position="186"/>
    </location>
    <ligand>
        <name>substrate</name>
    </ligand>
</feature>
<evidence type="ECO:0000256" key="7">
    <source>
        <dbReference type="HAMAP-Rule" id="MF_00258"/>
    </source>
</evidence>
<feature type="active site" description="Proton donor/acceptor" evidence="7">
    <location>
        <position position="74"/>
    </location>
</feature>
<keyword evidence="6 7" id="KW-0961">Cell wall biogenesis/degradation</keyword>
<feature type="binding site" evidence="7">
    <location>
        <begin position="43"/>
        <end position="44"/>
    </location>
    <ligand>
        <name>substrate</name>
    </ligand>
</feature>
<dbReference type="InterPro" id="IPR015942">
    <property type="entry name" value="Asp/Glu/hydantoin_racemase"/>
</dbReference>
<feature type="binding site" evidence="7">
    <location>
        <begin position="75"/>
        <end position="76"/>
    </location>
    <ligand>
        <name>substrate</name>
    </ligand>
</feature>
<reference evidence="8 9" key="1">
    <citation type="submission" date="2017-04" db="EMBL/GenBank/DDBJ databases">
        <authorList>
            <person name="Afonso C.L."/>
            <person name="Miller P.J."/>
            <person name="Scott M.A."/>
            <person name="Spackman E."/>
            <person name="Goraichik I."/>
            <person name="Dimitrov K.M."/>
            <person name="Suarez D.L."/>
            <person name="Swayne D.E."/>
        </authorList>
    </citation>
    <scope>NUCLEOTIDE SEQUENCE [LARGE SCALE GENOMIC DNA]</scope>
    <source>
        <strain evidence="8 9">DSM 5090</strain>
    </source>
</reference>
<keyword evidence="3 7" id="KW-0133">Cell shape</keyword>
<dbReference type="PANTHER" id="PTHR21198">
    <property type="entry name" value="GLUTAMATE RACEMASE"/>
    <property type="match status" value="1"/>
</dbReference>
<comment type="similarity">
    <text evidence="7">Belongs to the aspartate/glutamate racemases family.</text>
</comment>
<evidence type="ECO:0000256" key="1">
    <source>
        <dbReference type="ARBA" id="ARBA00001602"/>
    </source>
</evidence>
<dbReference type="FunFam" id="3.40.50.1860:FF:000001">
    <property type="entry name" value="Glutamate racemase"/>
    <property type="match status" value="1"/>
</dbReference>
<evidence type="ECO:0000256" key="4">
    <source>
        <dbReference type="ARBA" id="ARBA00022984"/>
    </source>
</evidence>
<evidence type="ECO:0000256" key="2">
    <source>
        <dbReference type="ARBA" id="ARBA00013090"/>
    </source>
</evidence>
<sequence>MGDNAPIGIFDSGLGGLTVVKEVLSLLPGEDIIYFGDTARTPYGSRPPAEILRFLHEILTFFSEQKVKMAITACNTMTALGLEQAKTEFPFLLIGVNNGASAALHASRSKRIGVIATEATINSGKHAKAIKAEDPSAVVFPQACQKFVPLIEQEKLFGPEIEAAAWEYLKPLKDSDIDALILGCTHYPFISPLIRDIMGPDVVLVDPARETAAEARTTLAHHDKLSTRAQGKSRICFSADLPRAERVAACAIDFPRTRELAPKFELVNLQDYCTKV</sequence>
<proteinExistence type="inferred from homology"/>
<dbReference type="Gene3D" id="3.40.50.1860">
    <property type="match status" value="2"/>
</dbReference>
<dbReference type="STRING" id="112901.SAMN04488500_11851"/>
<feature type="binding site" evidence="7">
    <location>
        <begin position="11"/>
        <end position="12"/>
    </location>
    <ligand>
        <name>substrate</name>
    </ligand>
</feature>